<dbReference type="PATRIC" id="fig|263475.3.peg.1629"/>
<keyword evidence="3" id="KW-1185">Reference proteome</keyword>
<sequence>MNKKIVFKIVGLELLLMFFYTLNGAFVTITEPTSPYLQFVMLAPLAIILFLYISFKKKWRQYFFMKVQFNKESLLLYVPLILVLCIILFSTNGLNFESVPNLIAMFLMQLLIVAFIEETVFRGMMLRILSAKGTFTAVWISSILFGVTHSLQLLGGQSVEDTIIQILYALVVGLVLALLVMDGQSIIITMLFHGFNNFFNFMGNVESSITSAYIIFFVLLVYSIFLWKRVKNKGKTYSSVPLGSLTK</sequence>
<dbReference type="Pfam" id="PF02517">
    <property type="entry name" value="Rce1-like"/>
    <property type="match status" value="1"/>
</dbReference>
<dbReference type="InterPro" id="IPR003675">
    <property type="entry name" value="Rce1/LyrA-like_dom"/>
</dbReference>
<name>A0A0M0LLN6_9BACL</name>
<evidence type="ECO:0000313" key="2">
    <source>
        <dbReference type="EMBL" id="KOO51970.1"/>
    </source>
</evidence>
<feature type="domain" description="CAAX prenyl protease 2/Lysostaphin resistance protein A-like" evidence="1">
    <location>
        <begin position="101"/>
        <end position="199"/>
    </location>
</feature>
<dbReference type="PANTHER" id="PTHR36435:SF1">
    <property type="entry name" value="CAAX AMINO TERMINAL PROTEASE FAMILY PROTEIN"/>
    <property type="match status" value="1"/>
</dbReference>
<proteinExistence type="predicted"/>
<evidence type="ECO:0000313" key="3">
    <source>
        <dbReference type="Proteomes" id="UP000036867"/>
    </source>
</evidence>
<reference evidence="3" key="1">
    <citation type="submission" date="2015-08" db="EMBL/GenBank/DDBJ databases">
        <title>Fjat-10028 dsm 16317.</title>
        <authorList>
            <person name="Liu B."/>
            <person name="Wang J."/>
            <person name="Zhu Y."/>
            <person name="Liu G."/>
            <person name="Chen Q."/>
            <person name="Chen Z."/>
            <person name="Lan J."/>
            <person name="Che J."/>
            <person name="Ge C."/>
            <person name="Shi H."/>
            <person name="Pan Z."/>
            <person name="Liu X."/>
        </authorList>
    </citation>
    <scope>NUCLEOTIDE SEQUENCE [LARGE SCALE GENOMIC DNA]</scope>
    <source>
        <strain evidence="3">DSM 16317</strain>
    </source>
</reference>
<protein>
    <submittedName>
        <fullName evidence="2">Abortive phage infection protein</fullName>
    </submittedName>
</protein>
<dbReference type="OrthoDB" id="371054at2"/>
<accession>A0A0M0LLN6</accession>
<dbReference type="GO" id="GO:0004175">
    <property type="term" value="F:endopeptidase activity"/>
    <property type="evidence" value="ECO:0007669"/>
    <property type="project" value="UniProtKB-ARBA"/>
</dbReference>
<dbReference type="PANTHER" id="PTHR36435">
    <property type="entry name" value="SLR1288 PROTEIN"/>
    <property type="match status" value="1"/>
</dbReference>
<dbReference type="EMBL" id="LILB01000001">
    <property type="protein sequence ID" value="KOO51970.1"/>
    <property type="molecule type" value="Genomic_DNA"/>
</dbReference>
<gene>
    <name evidence="2" type="ORF">AMD00_05995</name>
</gene>
<dbReference type="GO" id="GO:0080120">
    <property type="term" value="P:CAAX-box protein maturation"/>
    <property type="evidence" value="ECO:0007669"/>
    <property type="project" value="UniProtKB-ARBA"/>
</dbReference>
<evidence type="ECO:0000259" key="1">
    <source>
        <dbReference type="Pfam" id="PF02517"/>
    </source>
</evidence>
<dbReference type="STRING" id="263475.AMD00_05995"/>
<dbReference type="AlphaFoldDB" id="A0A0M0LLN6"/>
<organism evidence="2 3">
    <name type="scientific">Viridibacillus arvi</name>
    <dbReference type="NCBI Taxonomy" id="263475"/>
    <lineage>
        <taxon>Bacteria</taxon>
        <taxon>Bacillati</taxon>
        <taxon>Bacillota</taxon>
        <taxon>Bacilli</taxon>
        <taxon>Bacillales</taxon>
        <taxon>Caryophanaceae</taxon>
        <taxon>Viridibacillus</taxon>
    </lineage>
</organism>
<dbReference type="GeneID" id="301135653"/>
<comment type="caution">
    <text evidence="2">The sequence shown here is derived from an EMBL/GenBank/DDBJ whole genome shotgun (WGS) entry which is preliminary data.</text>
</comment>
<dbReference type="InterPro" id="IPR052710">
    <property type="entry name" value="CAAX_protease"/>
</dbReference>
<dbReference type="RefSeq" id="WP_053416142.1">
    <property type="nucleotide sequence ID" value="NZ_LILB01000001.1"/>
</dbReference>
<dbReference type="Proteomes" id="UP000036867">
    <property type="component" value="Unassembled WGS sequence"/>
</dbReference>